<evidence type="ECO:0000256" key="1">
    <source>
        <dbReference type="ARBA" id="ARBA00010699"/>
    </source>
</evidence>
<dbReference type="OrthoDB" id="9802815at2"/>
<dbReference type="InterPro" id="IPR041711">
    <property type="entry name" value="Met-tRNA-FMT_N"/>
</dbReference>
<dbReference type="InterPro" id="IPR005793">
    <property type="entry name" value="Formyl_trans_C"/>
</dbReference>
<dbReference type="EC" id="2.1.2.9" evidence="2 5"/>
<evidence type="ECO:0000256" key="4">
    <source>
        <dbReference type="ARBA" id="ARBA00022917"/>
    </source>
</evidence>
<dbReference type="PROSITE" id="PS00373">
    <property type="entry name" value="GART"/>
    <property type="match status" value="1"/>
</dbReference>
<dbReference type="Pfam" id="PF00551">
    <property type="entry name" value="Formyl_trans_N"/>
    <property type="match status" value="1"/>
</dbReference>
<comment type="caution">
    <text evidence="8">The sequence shown here is derived from an EMBL/GenBank/DDBJ whole genome shotgun (WGS) entry which is preliminary data.</text>
</comment>
<evidence type="ECO:0000256" key="3">
    <source>
        <dbReference type="ARBA" id="ARBA00022679"/>
    </source>
</evidence>
<dbReference type="CDD" id="cd08646">
    <property type="entry name" value="FMT_core_Met-tRNA-FMT_N"/>
    <property type="match status" value="1"/>
</dbReference>
<comment type="function">
    <text evidence="5">Attaches a formyl group to the free amino group of methionyl-tRNA(fMet). The formyl group appears to play a dual role in the initiator identity of N-formylmethionyl-tRNA by promoting its recognition by IF2 and preventing the misappropriation of this tRNA by the elongation apparatus.</text>
</comment>
<dbReference type="FunFam" id="3.40.50.12230:FF:000001">
    <property type="entry name" value="Methionyl-tRNA formyltransferase"/>
    <property type="match status" value="1"/>
</dbReference>
<dbReference type="Proteomes" id="UP000288669">
    <property type="component" value="Unassembled WGS sequence"/>
</dbReference>
<comment type="similarity">
    <text evidence="1 5">Belongs to the Fmt family.</text>
</comment>
<dbReference type="AlphaFoldDB" id="A0A430AFS1"/>
<dbReference type="InterPro" id="IPR044135">
    <property type="entry name" value="Met-tRNA-FMT_C"/>
</dbReference>
<comment type="catalytic activity">
    <reaction evidence="5">
        <text>L-methionyl-tRNA(fMet) + (6R)-10-formyltetrahydrofolate = N-formyl-L-methionyl-tRNA(fMet) + (6S)-5,6,7,8-tetrahydrofolate + H(+)</text>
        <dbReference type="Rhea" id="RHEA:24380"/>
        <dbReference type="Rhea" id="RHEA-COMP:9952"/>
        <dbReference type="Rhea" id="RHEA-COMP:9953"/>
        <dbReference type="ChEBI" id="CHEBI:15378"/>
        <dbReference type="ChEBI" id="CHEBI:57453"/>
        <dbReference type="ChEBI" id="CHEBI:78530"/>
        <dbReference type="ChEBI" id="CHEBI:78844"/>
        <dbReference type="ChEBI" id="CHEBI:195366"/>
        <dbReference type="EC" id="2.1.2.9"/>
    </reaction>
</comment>
<dbReference type="RefSeq" id="WP_126826200.1">
    <property type="nucleotide sequence ID" value="NZ_JBHLWU010000001.1"/>
</dbReference>
<dbReference type="InterPro" id="IPR011034">
    <property type="entry name" value="Formyl_transferase-like_C_sf"/>
</dbReference>
<organism evidence="8 9">
    <name type="scientific">Vagococcus entomophilus</name>
    <dbReference type="NCBI Taxonomy" id="1160095"/>
    <lineage>
        <taxon>Bacteria</taxon>
        <taxon>Bacillati</taxon>
        <taxon>Bacillota</taxon>
        <taxon>Bacilli</taxon>
        <taxon>Lactobacillales</taxon>
        <taxon>Enterococcaceae</taxon>
        <taxon>Vagococcus</taxon>
    </lineage>
</organism>
<dbReference type="Pfam" id="PF02911">
    <property type="entry name" value="Formyl_trans_C"/>
    <property type="match status" value="1"/>
</dbReference>
<keyword evidence="4 5" id="KW-0648">Protein biosynthesis</keyword>
<dbReference type="GO" id="GO:0005829">
    <property type="term" value="C:cytosol"/>
    <property type="evidence" value="ECO:0007669"/>
    <property type="project" value="TreeGrafter"/>
</dbReference>
<gene>
    <name evidence="5" type="primary">fmt</name>
    <name evidence="8" type="ORF">CBF30_10115</name>
</gene>
<dbReference type="InterPro" id="IPR001555">
    <property type="entry name" value="GART_AS"/>
</dbReference>
<reference evidence="8 9" key="1">
    <citation type="submission" date="2017-05" db="EMBL/GenBank/DDBJ databases">
        <title>Vagococcus spp. assemblies.</title>
        <authorList>
            <person name="Gulvik C.A."/>
        </authorList>
    </citation>
    <scope>NUCLEOTIDE SEQUENCE [LARGE SCALE GENOMIC DNA]</scope>
    <source>
        <strain evidence="8 9">DSM 24756</strain>
    </source>
</reference>
<dbReference type="InterPro" id="IPR005794">
    <property type="entry name" value="Fmt"/>
</dbReference>
<dbReference type="PANTHER" id="PTHR11138">
    <property type="entry name" value="METHIONYL-TRNA FORMYLTRANSFERASE"/>
    <property type="match status" value="1"/>
</dbReference>
<feature type="binding site" evidence="5">
    <location>
        <begin position="110"/>
        <end position="113"/>
    </location>
    <ligand>
        <name>(6S)-5,6,7,8-tetrahydrofolate</name>
        <dbReference type="ChEBI" id="CHEBI:57453"/>
    </ligand>
</feature>
<dbReference type="GO" id="GO:0004479">
    <property type="term" value="F:methionyl-tRNA formyltransferase activity"/>
    <property type="evidence" value="ECO:0007669"/>
    <property type="project" value="UniProtKB-UniRule"/>
</dbReference>
<evidence type="ECO:0000313" key="8">
    <source>
        <dbReference type="EMBL" id="RSU06590.1"/>
    </source>
</evidence>
<dbReference type="SUPFAM" id="SSF53328">
    <property type="entry name" value="Formyltransferase"/>
    <property type="match status" value="1"/>
</dbReference>
<dbReference type="EMBL" id="NGJZ01000003">
    <property type="protein sequence ID" value="RSU06590.1"/>
    <property type="molecule type" value="Genomic_DNA"/>
</dbReference>
<accession>A0A430AFS1</accession>
<dbReference type="InterPro" id="IPR002376">
    <property type="entry name" value="Formyl_transf_N"/>
</dbReference>
<evidence type="ECO:0000313" key="9">
    <source>
        <dbReference type="Proteomes" id="UP000288669"/>
    </source>
</evidence>
<sequence length="313" mass="34303">MTRVVFMGTPEFSVPILEGLLAQNYEVVAVVTQPDRPVGRKKVLTAPPVKIAAVAHGLEVLQPEKISGSVEMLRVMEFEPDIIVTAAFGQFLPEKLIQSAKHGVINVHASLLPKYRGGAPVHYAIINGEKETGVTIMQTIKKMDAGAIYLQRAIPITDKDDVGEMFKKLSILGKELLLEALPDILSGRLQATPQNEAEVSFSPNIKREEEAIDWQKNAGQIDCQVRGMRPFPGAFTMYQGKRMKLWDVAVVLEKTEAKPGTIVAIHKKDFWIAAGNQTIVQINQLQPAGKGKLSAVDFLNGIGKEMSIGDKVE</sequence>
<dbReference type="HAMAP" id="MF_00182">
    <property type="entry name" value="Formyl_trans"/>
    <property type="match status" value="1"/>
</dbReference>
<dbReference type="FunFam" id="3.40.50.170:FF:000004">
    <property type="entry name" value="Methionyl-tRNA formyltransferase"/>
    <property type="match status" value="1"/>
</dbReference>
<keyword evidence="3 5" id="KW-0808">Transferase</keyword>
<dbReference type="InterPro" id="IPR036477">
    <property type="entry name" value="Formyl_transf_N_sf"/>
</dbReference>
<dbReference type="CDD" id="cd08704">
    <property type="entry name" value="Met_tRNA_FMT_C"/>
    <property type="match status" value="1"/>
</dbReference>
<keyword evidence="9" id="KW-1185">Reference proteome</keyword>
<feature type="domain" description="Formyl transferase C-terminal" evidence="7">
    <location>
        <begin position="204"/>
        <end position="302"/>
    </location>
</feature>
<proteinExistence type="inferred from homology"/>
<feature type="domain" description="Formyl transferase N-terminal" evidence="6">
    <location>
        <begin position="3"/>
        <end position="181"/>
    </location>
</feature>
<dbReference type="NCBIfam" id="TIGR00460">
    <property type="entry name" value="fmt"/>
    <property type="match status" value="1"/>
</dbReference>
<dbReference type="SUPFAM" id="SSF50486">
    <property type="entry name" value="FMT C-terminal domain-like"/>
    <property type="match status" value="1"/>
</dbReference>
<evidence type="ECO:0000259" key="7">
    <source>
        <dbReference type="Pfam" id="PF02911"/>
    </source>
</evidence>
<dbReference type="PANTHER" id="PTHR11138:SF5">
    <property type="entry name" value="METHIONYL-TRNA FORMYLTRANSFERASE, MITOCHONDRIAL"/>
    <property type="match status" value="1"/>
</dbReference>
<evidence type="ECO:0000256" key="5">
    <source>
        <dbReference type="HAMAP-Rule" id="MF_00182"/>
    </source>
</evidence>
<evidence type="ECO:0000256" key="2">
    <source>
        <dbReference type="ARBA" id="ARBA00012261"/>
    </source>
</evidence>
<protein>
    <recommendedName>
        <fullName evidence="2 5">Methionyl-tRNA formyltransferase</fullName>
        <ecNumber evidence="2 5">2.1.2.9</ecNumber>
    </recommendedName>
</protein>
<name>A0A430AFS1_9ENTE</name>
<evidence type="ECO:0000259" key="6">
    <source>
        <dbReference type="Pfam" id="PF00551"/>
    </source>
</evidence>
<dbReference type="Gene3D" id="3.40.50.12230">
    <property type="match status" value="1"/>
</dbReference>